<dbReference type="OrthoDB" id="9802008at2"/>
<dbReference type="AlphaFoldDB" id="A0A4R5Q7D5"/>
<comment type="caution">
    <text evidence="12">The sequence shown here is derived from an EMBL/GenBank/DDBJ whole genome shotgun (WGS) entry which is preliminary data.</text>
</comment>
<keyword evidence="5" id="KW-0028">Amino-acid biosynthesis</keyword>
<dbReference type="EMBL" id="SMSJ01000171">
    <property type="protein sequence ID" value="TDH57987.1"/>
    <property type="molecule type" value="Genomic_DNA"/>
</dbReference>
<comment type="similarity">
    <text evidence="2">Belongs to the prephenate/arogenate dehydrogenase family.</text>
</comment>
<evidence type="ECO:0000256" key="4">
    <source>
        <dbReference type="ARBA" id="ARBA00022498"/>
    </source>
</evidence>
<feature type="region of interest" description="Disordered" evidence="10">
    <location>
        <begin position="24"/>
        <end position="52"/>
    </location>
</feature>
<dbReference type="Proteomes" id="UP000295096">
    <property type="component" value="Unassembled WGS sequence"/>
</dbReference>
<keyword evidence="6" id="KW-0560">Oxidoreductase</keyword>
<organism evidence="12 13">
    <name type="scientific">Dankookia rubra</name>
    <dbReference type="NCBI Taxonomy" id="1442381"/>
    <lineage>
        <taxon>Bacteria</taxon>
        <taxon>Pseudomonadati</taxon>
        <taxon>Pseudomonadota</taxon>
        <taxon>Alphaproteobacteria</taxon>
        <taxon>Acetobacterales</taxon>
        <taxon>Roseomonadaceae</taxon>
        <taxon>Dankookia</taxon>
    </lineage>
</organism>
<dbReference type="InterPro" id="IPR046825">
    <property type="entry name" value="PDH_C"/>
</dbReference>
<evidence type="ECO:0000256" key="5">
    <source>
        <dbReference type="ARBA" id="ARBA00022605"/>
    </source>
</evidence>
<comment type="catalytic activity">
    <reaction evidence="9">
        <text>prephenate + NAD(+) = 3-(4-hydroxyphenyl)pyruvate + CO2 + NADH</text>
        <dbReference type="Rhea" id="RHEA:13869"/>
        <dbReference type="ChEBI" id="CHEBI:16526"/>
        <dbReference type="ChEBI" id="CHEBI:29934"/>
        <dbReference type="ChEBI" id="CHEBI:36242"/>
        <dbReference type="ChEBI" id="CHEBI:57540"/>
        <dbReference type="ChEBI" id="CHEBI:57945"/>
        <dbReference type="EC" id="1.3.1.12"/>
    </reaction>
</comment>
<dbReference type="GO" id="GO:0008977">
    <property type="term" value="F:prephenate dehydrogenase (NAD+) activity"/>
    <property type="evidence" value="ECO:0007669"/>
    <property type="project" value="UniProtKB-EC"/>
</dbReference>
<keyword evidence="4" id="KW-0827">Tyrosine biosynthesis</keyword>
<dbReference type="GO" id="GO:0004665">
    <property type="term" value="F:prephenate dehydrogenase (NADP+) activity"/>
    <property type="evidence" value="ECO:0007669"/>
    <property type="project" value="InterPro"/>
</dbReference>
<dbReference type="Pfam" id="PF02153">
    <property type="entry name" value="PDH_N"/>
    <property type="match status" value="1"/>
</dbReference>
<dbReference type="GO" id="GO:0070403">
    <property type="term" value="F:NAD+ binding"/>
    <property type="evidence" value="ECO:0007669"/>
    <property type="project" value="InterPro"/>
</dbReference>
<evidence type="ECO:0000256" key="10">
    <source>
        <dbReference type="SAM" id="MobiDB-lite"/>
    </source>
</evidence>
<dbReference type="Gene3D" id="3.40.50.720">
    <property type="entry name" value="NAD(P)-binding Rossmann-like Domain"/>
    <property type="match status" value="1"/>
</dbReference>
<dbReference type="InterPro" id="IPR008927">
    <property type="entry name" value="6-PGluconate_DH-like_C_sf"/>
</dbReference>
<evidence type="ECO:0000256" key="7">
    <source>
        <dbReference type="ARBA" id="ARBA00023027"/>
    </source>
</evidence>
<dbReference type="FunFam" id="1.10.3660.10:FF:000003">
    <property type="entry name" value="Prephenate dehydrogenase"/>
    <property type="match status" value="1"/>
</dbReference>
<comment type="pathway">
    <text evidence="1">Amino-acid biosynthesis; L-tyrosine biosynthesis; (4-hydroxyphenyl)pyruvate from prephenate (NAD(+) route): step 1/1.</text>
</comment>
<reference evidence="12 13" key="1">
    <citation type="journal article" date="2016" name="J. Microbiol.">
        <title>Dankookia rubra gen. nov., sp. nov., an alphaproteobacterium isolated from sediment of a shallow stream.</title>
        <authorList>
            <person name="Kim W.H."/>
            <person name="Kim D.H."/>
            <person name="Kang K."/>
            <person name="Ahn T.Y."/>
        </authorList>
    </citation>
    <scope>NUCLEOTIDE SEQUENCE [LARGE SCALE GENOMIC DNA]</scope>
    <source>
        <strain evidence="12 13">JCM30602</strain>
    </source>
</reference>
<evidence type="ECO:0000256" key="1">
    <source>
        <dbReference type="ARBA" id="ARBA00005067"/>
    </source>
</evidence>
<dbReference type="InterPro" id="IPR003099">
    <property type="entry name" value="Prephen_DH"/>
</dbReference>
<keyword evidence="7" id="KW-0520">NAD</keyword>
<keyword evidence="13" id="KW-1185">Reference proteome</keyword>
<dbReference type="FunFam" id="3.40.50.720:FF:000208">
    <property type="entry name" value="Prephenate dehydrogenase"/>
    <property type="match status" value="1"/>
</dbReference>
<dbReference type="GO" id="GO:0006571">
    <property type="term" value="P:tyrosine biosynthetic process"/>
    <property type="evidence" value="ECO:0007669"/>
    <property type="project" value="UniProtKB-KW"/>
</dbReference>
<feature type="domain" description="Prephenate/arogenate dehydrogenase" evidence="11">
    <location>
        <begin position="58"/>
        <end position="346"/>
    </location>
</feature>
<dbReference type="SUPFAM" id="SSF51735">
    <property type="entry name" value="NAD(P)-binding Rossmann-fold domains"/>
    <property type="match status" value="1"/>
</dbReference>
<evidence type="ECO:0000256" key="8">
    <source>
        <dbReference type="ARBA" id="ARBA00023141"/>
    </source>
</evidence>
<dbReference type="SUPFAM" id="SSF48179">
    <property type="entry name" value="6-phosphogluconate dehydrogenase C-terminal domain-like"/>
    <property type="match status" value="1"/>
</dbReference>
<keyword evidence="8" id="KW-0057">Aromatic amino acid biosynthesis</keyword>
<evidence type="ECO:0000313" key="12">
    <source>
        <dbReference type="EMBL" id="TDH57987.1"/>
    </source>
</evidence>
<gene>
    <name evidence="12" type="ORF">E2C06_34970</name>
</gene>
<proteinExistence type="inferred from homology"/>
<dbReference type="InterPro" id="IPR036291">
    <property type="entry name" value="NAD(P)-bd_dom_sf"/>
</dbReference>
<evidence type="ECO:0000259" key="11">
    <source>
        <dbReference type="PROSITE" id="PS51176"/>
    </source>
</evidence>
<accession>A0A4R5Q7D5</accession>
<evidence type="ECO:0000256" key="3">
    <source>
        <dbReference type="ARBA" id="ARBA00012068"/>
    </source>
</evidence>
<dbReference type="EC" id="1.3.1.12" evidence="3"/>
<dbReference type="Pfam" id="PF20463">
    <property type="entry name" value="PDH_C"/>
    <property type="match status" value="1"/>
</dbReference>
<dbReference type="InterPro" id="IPR046826">
    <property type="entry name" value="PDH_N"/>
</dbReference>
<dbReference type="PANTHER" id="PTHR21363:SF0">
    <property type="entry name" value="PREPHENATE DEHYDROGENASE [NADP(+)]"/>
    <property type="match status" value="1"/>
</dbReference>
<sequence>MHRRQRRCLGCRVARTLPHALRPAAECGAEPRTGLSSRRPSPAHAEDGLSGAAPPRFGQVALIGIGLINGSIARDMRRLGLAERLVCAARQPETRMQALALGLADDATPDPAEAVRGADLVILGTPVGAAGEVARAIAPALRPDAIVTDVGSVKGRVVDFVAPHLDLTRFVPAHPIAGGEQSGPGAATDRLFEGRWCIVTPSGRTDPDAVEAVGGLWRALGARVEIMEAAHHDRVLAVISHLPHLLAFNVVNTASDVEGALQGEVMKYAAGGFRDFTRIAGADPALWRDVMLHNRAALLEMMGRYSENLAALQHAIRWGESEALYERLASAHDIRRGVSRAMIAASPQAGRGAGTLSW</sequence>
<dbReference type="PROSITE" id="PS51176">
    <property type="entry name" value="PDH_ADH"/>
    <property type="match status" value="1"/>
</dbReference>
<evidence type="ECO:0000256" key="6">
    <source>
        <dbReference type="ARBA" id="ARBA00023002"/>
    </source>
</evidence>
<dbReference type="InterPro" id="IPR050812">
    <property type="entry name" value="Preph/Arog_dehydrog"/>
</dbReference>
<dbReference type="PANTHER" id="PTHR21363">
    <property type="entry name" value="PREPHENATE DEHYDROGENASE"/>
    <property type="match status" value="1"/>
</dbReference>
<evidence type="ECO:0000313" key="13">
    <source>
        <dbReference type="Proteomes" id="UP000295096"/>
    </source>
</evidence>
<evidence type="ECO:0000256" key="2">
    <source>
        <dbReference type="ARBA" id="ARBA00007964"/>
    </source>
</evidence>
<dbReference type="Gene3D" id="1.10.3660.10">
    <property type="entry name" value="6-phosphogluconate dehydrogenase C-terminal like domain"/>
    <property type="match status" value="1"/>
</dbReference>
<protein>
    <recommendedName>
        <fullName evidence="3">prephenate dehydrogenase</fullName>
        <ecNumber evidence="3">1.3.1.12</ecNumber>
    </recommendedName>
</protein>
<name>A0A4R5Q7D5_9PROT</name>
<evidence type="ECO:0000256" key="9">
    <source>
        <dbReference type="ARBA" id="ARBA00049260"/>
    </source>
</evidence>